<gene>
    <name evidence="1" type="ORF">PSDVSF_32060</name>
</gene>
<protein>
    <submittedName>
        <fullName evidence="1">Uncharacterized protein</fullName>
    </submittedName>
</protein>
<proteinExistence type="predicted"/>
<dbReference type="EMBL" id="AP024485">
    <property type="protein sequence ID" value="BCS89964.1"/>
    <property type="molecule type" value="Genomic_DNA"/>
</dbReference>
<reference evidence="1" key="1">
    <citation type="journal article" date="2022" name="Arch. Microbiol.">
        <title>Pseudodesulfovibrio sediminis sp. nov., a mesophilic and neutrophilic sulfate-reducing bacterium isolated from sediment of a brackish lake.</title>
        <authorList>
            <person name="Takahashi A."/>
            <person name="Kojima H."/>
            <person name="Watanabe M."/>
            <person name="Fukui M."/>
        </authorList>
    </citation>
    <scope>NUCLEOTIDE SEQUENCE</scope>
    <source>
        <strain evidence="1">SF6</strain>
    </source>
</reference>
<dbReference type="InterPro" id="IPR054184">
    <property type="entry name" value="DUF6890"/>
</dbReference>
<evidence type="ECO:0000313" key="1">
    <source>
        <dbReference type="EMBL" id="BCS89964.1"/>
    </source>
</evidence>
<dbReference type="Pfam" id="PF21830">
    <property type="entry name" value="DUF6890"/>
    <property type="match status" value="1"/>
</dbReference>
<organism evidence="1 2">
    <name type="scientific">Pseudodesulfovibrio sediminis</name>
    <dbReference type="NCBI Taxonomy" id="2810563"/>
    <lineage>
        <taxon>Bacteria</taxon>
        <taxon>Pseudomonadati</taxon>
        <taxon>Thermodesulfobacteriota</taxon>
        <taxon>Desulfovibrionia</taxon>
        <taxon>Desulfovibrionales</taxon>
        <taxon>Desulfovibrionaceae</taxon>
    </lineage>
</organism>
<name>A0ABM8I3I9_9BACT</name>
<dbReference type="Proteomes" id="UP001053296">
    <property type="component" value="Chromosome"/>
</dbReference>
<evidence type="ECO:0000313" key="2">
    <source>
        <dbReference type="Proteomes" id="UP001053296"/>
    </source>
</evidence>
<sequence>MAQLLALHQKWMPGQETSTESMGTALFLEKEYWDKMSIAITNGIAKAMKG</sequence>
<accession>A0ABM8I3I9</accession>
<dbReference type="RefSeq" id="WP_229591912.1">
    <property type="nucleotide sequence ID" value="NZ_AP024485.1"/>
</dbReference>
<keyword evidence="2" id="KW-1185">Reference proteome</keyword>